<feature type="transmembrane region" description="Helical" evidence="1">
    <location>
        <begin position="15"/>
        <end position="35"/>
    </location>
</feature>
<organism evidence="2 3">
    <name type="scientific">Schaalia odontolytica F0309</name>
    <dbReference type="NCBI Taxonomy" id="649742"/>
    <lineage>
        <taxon>Bacteria</taxon>
        <taxon>Bacillati</taxon>
        <taxon>Actinomycetota</taxon>
        <taxon>Actinomycetes</taxon>
        <taxon>Actinomycetales</taxon>
        <taxon>Actinomycetaceae</taxon>
        <taxon>Schaalia</taxon>
    </lineage>
</organism>
<sequence length="55" mass="5927">MPTTLGTVISALDSVVVDAVDGSASLVLFLLLGFVRLPMRTRPTRTAMAMNHHFV</sequence>
<gene>
    <name evidence="2" type="ORF">HMPREF0970_02266</name>
</gene>
<dbReference type="Proteomes" id="UP000003150">
    <property type="component" value="Unassembled WGS sequence"/>
</dbReference>
<keyword evidence="1" id="KW-0472">Membrane</keyword>
<evidence type="ECO:0000313" key="2">
    <source>
        <dbReference type="EMBL" id="EFF78816.1"/>
    </source>
</evidence>
<keyword evidence="1" id="KW-0812">Transmembrane</keyword>
<protein>
    <submittedName>
        <fullName evidence="2">Uncharacterized protein</fullName>
    </submittedName>
</protein>
<proteinExistence type="predicted"/>
<comment type="caution">
    <text evidence="2">The sequence shown here is derived from an EMBL/GenBank/DDBJ whole genome shotgun (WGS) entry which is preliminary data.</text>
</comment>
<dbReference type="HOGENOM" id="CLU_3021490_0_0_11"/>
<keyword evidence="1" id="KW-1133">Transmembrane helix</keyword>
<dbReference type="EMBL" id="ACYT02000084">
    <property type="protein sequence ID" value="EFF78816.1"/>
    <property type="molecule type" value="Genomic_DNA"/>
</dbReference>
<name>D4U211_9ACTO</name>
<evidence type="ECO:0000313" key="3">
    <source>
        <dbReference type="Proteomes" id="UP000003150"/>
    </source>
</evidence>
<reference evidence="2 3" key="1">
    <citation type="submission" date="2009-10" db="EMBL/GenBank/DDBJ databases">
        <authorList>
            <person name="Weinstock G."/>
            <person name="Sodergren E."/>
            <person name="Clifton S."/>
            <person name="Fulton L."/>
            <person name="Fulton B."/>
            <person name="Courtney L."/>
            <person name="Fronick C."/>
            <person name="Harrison M."/>
            <person name="Strong C."/>
            <person name="Farmer C."/>
            <person name="Delahaunty K."/>
            <person name="Markovic C."/>
            <person name="Hall O."/>
            <person name="Minx P."/>
            <person name="Tomlinson C."/>
            <person name="Mitreva M."/>
            <person name="Nelson J."/>
            <person name="Hou S."/>
            <person name="Wollam A."/>
            <person name="Pepin K.H."/>
            <person name="Johnson M."/>
            <person name="Bhonagiri V."/>
            <person name="Nash W.E."/>
            <person name="Warren W."/>
            <person name="Chinwalla A."/>
            <person name="Mardis E.R."/>
            <person name="Wilson R.K."/>
        </authorList>
    </citation>
    <scope>NUCLEOTIDE SEQUENCE [LARGE SCALE GENOMIC DNA]</scope>
    <source>
        <strain evidence="2 3">F0309</strain>
    </source>
</reference>
<evidence type="ECO:0000256" key="1">
    <source>
        <dbReference type="SAM" id="Phobius"/>
    </source>
</evidence>
<accession>D4U211</accession>
<dbReference type="AlphaFoldDB" id="D4U211"/>